<evidence type="ECO:0000313" key="3">
    <source>
        <dbReference type="WBParaSite" id="TASK_0000159501-mRNA-1"/>
    </source>
</evidence>
<keyword evidence="2" id="KW-1185">Reference proteome</keyword>
<dbReference type="EMBL" id="UYRS01000466">
    <property type="protein sequence ID" value="VDK23317.1"/>
    <property type="molecule type" value="Genomic_DNA"/>
</dbReference>
<dbReference type="AlphaFoldDB" id="A0A0R3VW03"/>
<dbReference type="Proteomes" id="UP000282613">
    <property type="component" value="Unassembled WGS sequence"/>
</dbReference>
<gene>
    <name evidence="1" type="ORF">TASK_LOCUS1596</name>
</gene>
<organism evidence="3">
    <name type="scientific">Taenia asiatica</name>
    <name type="common">Asian tapeworm</name>
    <dbReference type="NCBI Taxonomy" id="60517"/>
    <lineage>
        <taxon>Eukaryota</taxon>
        <taxon>Metazoa</taxon>
        <taxon>Spiralia</taxon>
        <taxon>Lophotrochozoa</taxon>
        <taxon>Platyhelminthes</taxon>
        <taxon>Cestoda</taxon>
        <taxon>Eucestoda</taxon>
        <taxon>Cyclophyllidea</taxon>
        <taxon>Taeniidae</taxon>
        <taxon>Taenia</taxon>
    </lineage>
</organism>
<protein>
    <submittedName>
        <fullName evidence="3">Secreted protein</fullName>
    </submittedName>
</protein>
<reference evidence="3" key="1">
    <citation type="submission" date="2017-02" db="UniProtKB">
        <authorList>
            <consortium name="WormBaseParasite"/>
        </authorList>
    </citation>
    <scope>IDENTIFICATION</scope>
</reference>
<evidence type="ECO:0000313" key="1">
    <source>
        <dbReference type="EMBL" id="VDK23317.1"/>
    </source>
</evidence>
<evidence type="ECO:0000313" key="2">
    <source>
        <dbReference type="Proteomes" id="UP000282613"/>
    </source>
</evidence>
<dbReference type="WBParaSite" id="TASK_0000159501-mRNA-1">
    <property type="protein sequence ID" value="TASK_0000159501-mRNA-1"/>
    <property type="gene ID" value="TASK_0000159501"/>
</dbReference>
<proteinExistence type="predicted"/>
<name>A0A0R3VW03_TAEAS</name>
<accession>A0A0R3VW03</accession>
<sequence length="67" mass="7407">MLQVPSPLLVAFAYPLVSVKELSRQRLLSLLYGHLAQRLAAVVDGIDSSDRSVFCGRARMISGTLYR</sequence>
<reference evidence="1 2" key="2">
    <citation type="submission" date="2018-11" db="EMBL/GenBank/DDBJ databases">
        <authorList>
            <consortium name="Pathogen Informatics"/>
        </authorList>
    </citation>
    <scope>NUCLEOTIDE SEQUENCE [LARGE SCALE GENOMIC DNA]</scope>
</reference>